<feature type="transmembrane region" description="Helical" evidence="1">
    <location>
        <begin position="269"/>
        <end position="292"/>
    </location>
</feature>
<comment type="caution">
    <text evidence="2">The sequence shown here is derived from an EMBL/GenBank/DDBJ whole genome shotgun (WGS) entry which is preliminary data.</text>
</comment>
<accession>A0A9Q2S1C9</accession>
<keyword evidence="1" id="KW-0812">Transmembrane</keyword>
<keyword evidence="1" id="KW-1133">Transmembrane helix</keyword>
<sequence>MTTAVTALHGIAPHSRDRTAQALRLWPVVAITVAAVLVMSLPNLADPFIRFDDYPALLAQPELFWGKTLHEGRWINYLWHLRGVVTPAWLNFAVYQVLWAVLAAALAVAAMGREGRAWYVAVLALFILVAPPATLISLWFNTLIPGLGIVALYAVLGCRLSIGTHRALLPVFVVLSFWAYTTYPLILLAVCLVRTERHSLRDLIGLCVLFVVSFAAAILLTYTLNWQFHGVFGVPLDAWRQATPAADLSGMIANLPILAETLSFLMVKISFMFTPVAYFHVAMMIGATLVLIRHAPREALYLHAGLWLGMALMVLQVLKLGVVAPSRSFLFVWIFYAVIVVRAAALLGRTPGFVDRMARNLTLLIVLSYMVQTFSQYTIYRPWQAETRAMAQVVETTDMPVLVYGDVMSLSSAKAVQLLSDKALVFRIEQITGRGIVLCDTDPNRCAAADQATGTAMKVEVTTTGGQTRLSYPQGG</sequence>
<reference evidence="2" key="1">
    <citation type="submission" date="2021-01" db="EMBL/GenBank/DDBJ databases">
        <title>Diatom-associated Roseobacters Show Island Model of Population Structure.</title>
        <authorList>
            <person name="Qu L."/>
            <person name="Feng X."/>
            <person name="Chen Y."/>
            <person name="Li L."/>
            <person name="Wang X."/>
            <person name="Hu Z."/>
            <person name="Wang H."/>
            <person name="Luo H."/>
        </authorList>
    </citation>
    <scope>NUCLEOTIDE SEQUENCE</scope>
    <source>
        <strain evidence="2">SM26-45</strain>
    </source>
</reference>
<feature type="transmembrane region" description="Helical" evidence="1">
    <location>
        <begin position="25"/>
        <end position="45"/>
    </location>
</feature>
<keyword evidence="1" id="KW-0472">Membrane</keyword>
<feature type="transmembrane region" description="Helical" evidence="1">
    <location>
        <begin position="168"/>
        <end position="191"/>
    </location>
</feature>
<evidence type="ECO:0000313" key="3">
    <source>
        <dbReference type="Proteomes" id="UP000809337"/>
    </source>
</evidence>
<proteinExistence type="predicted"/>
<feature type="transmembrane region" description="Helical" evidence="1">
    <location>
        <begin position="117"/>
        <end position="136"/>
    </location>
</feature>
<dbReference type="AlphaFoldDB" id="A0A9Q2S1C9"/>
<evidence type="ECO:0000313" key="2">
    <source>
        <dbReference type="EMBL" id="MBM2356052.1"/>
    </source>
</evidence>
<feature type="transmembrane region" description="Helical" evidence="1">
    <location>
        <begin position="360"/>
        <end position="380"/>
    </location>
</feature>
<organism evidence="2 3">
    <name type="scientific">Pseudosulfitobacter pseudonitzschiae</name>
    <dbReference type="NCBI Taxonomy" id="1402135"/>
    <lineage>
        <taxon>Bacteria</taxon>
        <taxon>Pseudomonadati</taxon>
        <taxon>Pseudomonadota</taxon>
        <taxon>Alphaproteobacteria</taxon>
        <taxon>Rhodobacterales</taxon>
        <taxon>Roseobacteraceae</taxon>
        <taxon>Pseudosulfitobacter</taxon>
    </lineage>
</organism>
<feature type="transmembrane region" description="Helical" evidence="1">
    <location>
        <begin position="330"/>
        <end position="348"/>
    </location>
</feature>
<dbReference type="RefSeq" id="WP_231034821.1">
    <property type="nucleotide sequence ID" value="NZ_JAJNGX010000011.1"/>
</dbReference>
<dbReference type="EMBL" id="JAFBWN010000011">
    <property type="protein sequence ID" value="MBM2356052.1"/>
    <property type="molecule type" value="Genomic_DNA"/>
</dbReference>
<protein>
    <submittedName>
        <fullName evidence="2">Uncharacterized protein</fullName>
    </submittedName>
</protein>
<evidence type="ECO:0000256" key="1">
    <source>
        <dbReference type="SAM" id="Phobius"/>
    </source>
</evidence>
<gene>
    <name evidence="2" type="ORF">JQX14_15980</name>
</gene>
<dbReference type="Proteomes" id="UP000809337">
    <property type="component" value="Unassembled WGS sequence"/>
</dbReference>
<feature type="transmembrane region" description="Helical" evidence="1">
    <location>
        <begin position="203"/>
        <end position="224"/>
    </location>
</feature>
<feature type="transmembrane region" description="Helical" evidence="1">
    <location>
        <begin position="299"/>
        <end position="318"/>
    </location>
</feature>
<feature type="transmembrane region" description="Helical" evidence="1">
    <location>
        <begin position="88"/>
        <end position="111"/>
    </location>
</feature>
<name>A0A9Q2S1C9_9RHOB</name>